<reference evidence="5" key="1">
    <citation type="submission" date="2022-07" db="EMBL/GenBank/DDBJ databases">
        <title>Phylogenomic reconstructions and comparative analyses of Kickxellomycotina fungi.</title>
        <authorList>
            <person name="Reynolds N.K."/>
            <person name="Stajich J.E."/>
            <person name="Barry K."/>
            <person name="Grigoriev I.V."/>
            <person name="Crous P."/>
            <person name="Smith M.E."/>
        </authorList>
    </citation>
    <scope>NUCLEOTIDE SEQUENCE</scope>
    <source>
        <strain evidence="5">RSA 1196</strain>
    </source>
</reference>
<evidence type="ECO:0000313" key="5">
    <source>
        <dbReference type="EMBL" id="KAJ1969271.1"/>
    </source>
</evidence>
<comment type="caution">
    <text evidence="5">The sequence shown here is derived from an EMBL/GenBank/DDBJ whole genome shotgun (WGS) entry which is preliminary data.</text>
</comment>
<organism evidence="5 6">
    <name type="scientific">Dispira parvispora</name>
    <dbReference type="NCBI Taxonomy" id="1520584"/>
    <lineage>
        <taxon>Eukaryota</taxon>
        <taxon>Fungi</taxon>
        <taxon>Fungi incertae sedis</taxon>
        <taxon>Zoopagomycota</taxon>
        <taxon>Kickxellomycotina</taxon>
        <taxon>Dimargaritomycetes</taxon>
        <taxon>Dimargaritales</taxon>
        <taxon>Dimargaritaceae</taxon>
        <taxon>Dispira</taxon>
    </lineage>
</organism>
<proteinExistence type="predicted"/>
<dbReference type="GO" id="GO:0008278">
    <property type="term" value="C:cohesin complex"/>
    <property type="evidence" value="ECO:0007669"/>
    <property type="project" value="InterPro"/>
</dbReference>
<keyword evidence="2" id="KW-0539">Nucleus</keyword>
<evidence type="ECO:0000256" key="1">
    <source>
        <dbReference type="ARBA" id="ARBA00004123"/>
    </source>
</evidence>
<dbReference type="Pfam" id="PF04825">
    <property type="entry name" value="Rad21_Rec8_N"/>
    <property type="match status" value="1"/>
</dbReference>
<dbReference type="PANTHER" id="PTHR12585:SF69">
    <property type="entry name" value="FI11703P"/>
    <property type="match status" value="1"/>
</dbReference>
<evidence type="ECO:0000259" key="4">
    <source>
        <dbReference type="Pfam" id="PF04825"/>
    </source>
</evidence>
<dbReference type="PANTHER" id="PTHR12585">
    <property type="entry name" value="SCC1 / RAD21 FAMILY MEMBER"/>
    <property type="match status" value="1"/>
</dbReference>
<dbReference type="InterPro" id="IPR006910">
    <property type="entry name" value="Rad21_Rec8_N"/>
</dbReference>
<gene>
    <name evidence="5" type="primary">rec8</name>
    <name evidence="5" type="ORF">IWQ62_000723</name>
</gene>
<dbReference type="Proteomes" id="UP001150925">
    <property type="component" value="Unassembled WGS sequence"/>
</dbReference>
<feature type="region of interest" description="Disordered" evidence="3">
    <location>
        <begin position="254"/>
        <end position="283"/>
    </location>
</feature>
<keyword evidence="6" id="KW-1185">Reference proteome</keyword>
<evidence type="ECO:0000313" key="6">
    <source>
        <dbReference type="Proteomes" id="UP001150925"/>
    </source>
</evidence>
<dbReference type="EMBL" id="JANBPY010000076">
    <property type="protein sequence ID" value="KAJ1969271.1"/>
    <property type="molecule type" value="Genomic_DNA"/>
</dbReference>
<evidence type="ECO:0000256" key="3">
    <source>
        <dbReference type="SAM" id="MobiDB-lite"/>
    </source>
</evidence>
<dbReference type="GO" id="GO:0003682">
    <property type="term" value="F:chromatin binding"/>
    <property type="evidence" value="ECO:0007669"/>
    <property type="project" value="TreeGrafter"/>
</dbReference>
<sequence>MFYSQELATFKKHGLATVWLAATVGSKSRLRKLSKQEIVRVNVQRACHYLQKPPEPLALRLSSNLLVGISRVYDQQLGYYVADVNRVWAGLRTSLSRFQDEDLLTCTVPEGPGVGFKAITIIEEDLTPNLGIQTEALCTQQQQYFLKGYQPPALISTESCWSNIVETLTHDVPCLSSPSAALFQGDDLSLPFDPLAEDDQGLPWDFFGIDTVPPSVEGNLNRRPSVKNTSDLALNPRVAYVPDEAIGARLAPYTRKSPEPVGDSGTVATSEPIDSSQDTGSEYSGEYVDHYKLNHNLASPQVITNQSGRKSGRYDVRTMVNSGRYFSSLAAYKSEMSRLTLQREQETFLDTLSPDAPGVSDRSIGLDGDVKMDYHLRKRRRTDTFDDYALGADPSVTDGFLEEIGDPELARVVLGNEESVDTATRPALTWSTISRPTQVDFRPENLDNFSSRQSTPTGHTLGASYSLGTPVRDSVPTWRFMAADEVIPEASEFTEEYHIGDVASPSTSPLSDAGPSHEMEQVYRCIDVQSNPWTTWERILPTSVNRATATAHFYSVLGKVYQIQGR</sequence>
<dbReference type="GO" id="GO:1990414">
    <property type="term" value="P:replication-born double-strand break repair via sister chromatid exchange"/>
    <property type="evidence" value="ECO:0007669"/>
    <property type="project" value="TreeGrafter"/>
</dbReference>
<dbReference type="GO" id="GO:0007062">
    <property type="term" value="P:sister chromatid cohesion"/>
    <property type="evidence" value="ECO:0007669"/>
    <property type="project" value="InterPro"/>
</dbReference>
<name>A0A9W8B0N5_9FUNG</name>
<dbReference type="OrthoDB" id="10071381at2759"/>
<feature type="compositionally biased region" description="Polar residues" evidence="3">
    <location>
        <begin position="266"/>
        <end position="282"/>
    </location>
</feature>
<accession>A0A9W8B0N5</accession>
<evidence type="ECO:0000256" key="2">
    <source>
        <dbReference type="ARBA" id="ARBA00023242"/>
    </source>
</evidence>
<dbReference type="InterPro" id="IPR039781">
    <property type="entry name" value="Rad21/Rec8-like"/>
</dbReference>
<dbReference type="AlphaFoldDB" id="A0A9W8B0N5"/>
<protein>
    <submittedName>
        <fullName evidence="5">R8 protein</fullName>
    </submittedName>
</protein>
<feature type="domain" description="Rad21/Rec8-like protein N-terminal" evidence="4">
    <location>
        <begin position="1"/>
        <end position="99"/>
    </location>
</feature>
<comment type="subcellular location">
    <subcellularLocation>
        <location evidence="1">Nucleus</location>
    </subcellularLocation>
</comment>
<dbReference type="GO" id="GO:0005634">
    <property type="term" value="C:nucleus"/>
    <property type="evidence" value="ECO:0007669"/>
    <property type="project" value="UniProtKB-SubCell"/>
</dbReference>